<gene>
    <name evidence="1" type="ORF">D806_052490</name>
</gene>
<evidence type="ECO:0000313" key="1">
    <source>
        <dbReference type="EMBL" id="AWT56199.1"/>
    </source>
</evidence>
<dbReference type="EMBL" id="CP027541">
    <property type="protein sequence ID" value="AWT56199.1"/>
    <property type="molecule type" value="Genomic_DNA"/>
</dbReference>
<reference evidence="2" key="2">
    <citation type="submission" date="2018-03" db="EMBL/GenBank/DDBJ databases">
        <authorList>
            <person name="Derbyshire K."/>
            <person name="Gray T.A."/>
            <person name="Champion M."/>
        </authorList>
    </citation>
    <scope>NUCLEOTIDE SEQUENCE [LARGE SCALE GENOMIC DNA]</scope>
    <source>
        <strain evidence="2">MKD8</strain>
    </source>
</reference>
<organism evidence="1 2">
    <name type="scientific">Mycolicibacterium smegmatis (strain MKD8)</name>
    <name type="common">Mycobacterium smegmatis</name>
    <dbReference type="NCBI Taxonomy" id="1214915"/>
    <lineage>
        <taxon>Bacteria</taxon>
        <taxon>Bacillati</taxon>
        <taxon>Actinomycetota</taxon>
        <taxon>Actinomycetes</taxon>
        <taxon>Mycobacteriales</taxon>
        <taxon>Mycobacteriaceae</taxon>
        <taxon>Mycolicibacterium</taxon>
    </lineage>
</organism>
<reference evidence="1 2" key="1">
    <citation type="journal article" date="2013" name="Genome Announc.">
        <title>Draft genome sequence of MKD8, a conjugal recipient Mycobacterium smegmatis strain.</title>
        <authorList>
            <person name="Gray T.A."/>
            <person name="Palumbo M.J."/>
            <person name="Derbyshire K.M."/>
        </authorList>
    </citation>
    <scope>NUCLEOTIDE SEQUENCE [LARGE SCALE GENOMIC DNA]</scope>
    <source>
        <strain evidence="1 2">MKD8</strain>
    </source>
</reference>
<protein>
    <submittedName>
        <fullName evidence="1">RNA polymerase sigma-70 factor</fullName>
    </submittedName>
</protein>
<dbReference type="Proteomes" id="UP000011200">
    <property type="component" value="Chromosome"/>
</dbReference>
<sequence>MWGAGTILGADLPRQINHGVDDVAVNLLRYLGHGATLVIGPAGQPVLLAFAERRLFAVLVLTIRDGRILKIEASVDPSAAERRRSGPVEF</sequence>
<proteinExistence type="predicted"/>
<evidence type="ECO:0000313" key="2">
    <source>
        <dbReference type="Proteomes" id="UP000011200"/>
    </source>
</evidence>
<accession>A0A2U9PWL6</accession>
<name>A0A2U9PWL6_MYCSE</name>
<dbReference type="AlphaFoldDB" id="A0A2U9PWL6"/>